<accession>C6LXB8</accession>
<feature type="region of interest" description="Disordered" evidence="1">
    <location>
        <begin position="131"/>
        <end position="179"/>
    </location>
</feature>
<dbReference type="OrthoDB" id="10631510at2759"/>
<comment type="caution">
    <text evidence="2">The sequence shown here is derived from an EMBL/GenBank/DDBJ whole genome shotgun (WGS) entry which is preliminary data.</text>
</comment>
<feature type="compositionally biased region" description="Polar residues" evidence="1">
    <location>
        <begin position="146"/>
        <end position="166"/>
    </location>
</feature>
<evidence type="ECO:0000313" key="2">
    <source>
        <dbReference type="EMBL" id="EES99340.1"/>
    </source>
</evidence>
<dbReference type="EMBL" id="ACGJ01002888">
    <property type="protein sequence ID" value="EES99340.1"/>
    <property type="molecule type" value="Genomic_DNA"/>
</dbReference>
<dbReference type="AlphaFoldDB" id="C6LXB8"/>
<sequence length="268" mass="29769">MAKILEVKASYVQTVDYGDYIEGERLDIGSIRGYSRVKLRVPIPNGENPRCLDVTVDKDVVCIKLGDWMALHHPRFPLDVDNVQERTARVVKKGTDVSFKTQCSFYLELVIPLLRNEAQALADARNKLEGVTQVRGEEQPLEDTDSQASSTRAPSCDSDQCSSNKSPAPKVEPLTEIRPGASHPVVELAPSGDMALQSLKKLAVGWQKNTTHGKVEDKATQRKRLEQIHREFIPSIDTSRDGPTFELQGFVFSFANRALTAAYNSNSK</sequence>
<organism evidence="2 3">
    <name type="scientific">Giardia intestinalis (strain ATCC 50581 / GS clone H7)</name>
    <name type="common">Giardia lamblia</name>
    <dbReference type="NCBI Taxonomy" id="598745"/>
    <lineage>
        <taxon>Eukaryota</taxon>
        <taxon>Metamonada</taxon>
        <taxon>Diplomonadida</taxon>
        <taxon>Hexamitidae</taxon>
        <taxon>Giardiinae</taxon>
        <taxon>Giardia</taxon>
    </lineage>
</organism>
<dbReference type="VEuPathDB" id="GiardiaDB:GL50581_3434"/>
<evidence type="ECO:0000313" key="3">
    <source>
        <dbReference type="Proteomes" id="UP000002488"/>
    </source>
</evidence>
<name>C6LXB8_GIAIB</name>
<proteinExistence type="predicted"/>
<reference evidence="2 3" key="1">
    <citation type="journal article" date="2009" name="PLoS Pathog.">
        <title>Draft genome sequencing of giardia intestinalis assemblage B isolate GS: is human giardiasis caused by two different species?</title>
        <authorList>
            <person name="Franzen O."/>
            <person name="Jerlstrom-Hultqvist J."/>
            <person name="Castro E."/>
            <person name="Sherwood E."/>
            <person name="Ankarklev J."/>
            <person name="Reiner D.S."/>
            <person name="Palm D."/>
            <person name="Andersson J.O."/>
            <person name="Andersson B."/>
            <person name="Svard S.G."/>
        </authorList>
    </citation>
    <scope>NUCLEOTIDE SEQUENCE [LARGE SCALE GENOMIC DNA]</scope>
    <source>
        <strain evidence="3">ATCC 50581 / GS clone H7</strain>
    </source>
</reference>
<dbReference type="OMA" id="QCSFYLE"/>
<protein>
    <submittedName>
        <fullName evidence="2">Uncharacterized protein</fullName>
    </submittedName>
</protein>
<dbReference type="Proteomes" id="UP000002488">
    <property type="component" value="Unassembled WGS sequence"/>
</dbReference>
<evidence type="ECO:0000256" key="1">
    <source>
        <dbReference type="SAM" id="MobiDB-lite"/>
    </source>
</evidence>
<gene>
    <name evidence="2" type="ORF">GL50581_3434</name>
</gene>